<dbReference type="FunFam" id="1.10.287.950:FF:000001">
    <property type="entry name" value="Methyl-accepting chemotaxis sensory transducer"/>
    <property type="match status" value="1"/>
</dbReference>
<evidence type="ECO:0000256" key="1">
    <source>
        <dbReference type="ARBA" id="ARBA00004236"/>
    </source>
</evidence>
<protein>
    <recommendedName>
        <fullName evidence="12">Chemotaxis protein</fullName>
    </recommendedName>
</protein>
<comment type="similarity">
    <text evidence="5">Belongs to the methyl-accepting chemotaxis (MCP) protein family.</text>
</comment>
<dbReference type="SUPFAM" id="SSF58104">
    <property type="entry name" value="Methyl-accepting chemotaxis protein (MCP) signaling domain"/>
    <property type="match status" value="1"/>
</dbReference>
<feature type="transmembrane region" description="Helical" evidence="7">
    <location>
        <begin position="192"/>
        <end position="211"/>
    </location>
</feature>
<feature type="domain" description="Methyl-accepting transducer" evidence="8">
    <location>
        <begin position="271"/>
        <end position="514"/>
    </location>
</feature>
<evidence type="ECO:0000256" key="5">
    <source>
        <dbReference type="ARBA" id="ARBA00029447"/>
    </source>
</evidence>
<dbReference type="PATRIC" id="fig|471514.4.peg.3601"/>
<evidence type="ECO:0000313" key="10">
    <source>
        <dbReference type="EMBL" id="KPV44345.1"/>
    </source>
</evidence>
<evidence type="ECO:0000256" key="7">
    <source>
        <dbReference type="SAM" id="Phobius"/>
    </source>
</evidence>
<proteinExistence type="inferred from homology"/>
<reference evidence="10 11" key="1">
    <citation type="submission" date="2015-09" db="EMBL/GenBank/DDBJ databases">
        <title>Draft genome sequence of Alicyclobacillus ferrooxydans DSM 22381.</title>
        <authorList>
            <person name="Hemp J."/>
        </authorList>
    </citation>
    <scope>NUCLEOTIDE SEQUENCE [LARGE SCALE GENOMIC DNA]</scope>
    <source>
        <strain evidence="10 11">TC-34</strain>
    </source>
</reference>
<dbReference type="OrthoDB" id="2379189at2"/>
<dbReference type="GO" id="GO:0004888">
    <property type="term" value="F:transmembrane signaling receptor activity"/>
    <property type="evidence" value="ECO:0007669"/>
    <property type="project" value="InterPro"/>
</dbReference>
<dbReference type="EMBL" id="LJCO01000033">
    <property type="protein sequence ID" value="KPV44345.1"/>
    <property type="molecule type" value="Genomic_DNA"/>
</dbReference>
<dbReference type="PANTHER" id="PTHR32089">
    <property type="entry name" value="METHYL-ACCEPTING CHEMOTAXIS PROTEIN MCPB"/>
    <property type="match status" value="1"/>
</dbReference>
<dbReference type="Proteomes" id="UP000050482">
    <property type="component" value="Unassembled WGS sequence"/>
</dbReference>
<evidence type="ECO:0000259" key="8">
    <source>
        <dbReference type="PROSITE" id="PS50111"/>
    </source>
</evidence>
<comment type="caution">
    <text evidence="10">The sequence shown here is derived from an EMBL/GenBank/DDBJ whole genome shotgun (WGS) entry which is preliminary data.</text>
</comment>
<dbReference type="PROSITE" id="PS50111">
    <property type="entry name" value="CHEMOTAXIS_TRANSDUC_2"/>
    <property type="match status" value="1"/>
</dbReference>
<dbReference type="Pfam" id="PF00672">
    <property type="entry name" value="HAMP"/>
    <property type="match status" value="1"/>
</dbReference>
<dbReference type="PRINTS" id="PR00260">
    <property type="entry name" value="CHEMTRNSDUCR"/>
</dbReference>
<dbReference type="Gene3D" id="1.10.287.950">
    <property type="entry name" value="Methyl-accepting chemotaxis protein"/>
    <property type="match status" value="1"/>
</dbReference>
<evidence type="ECO:0000256" key="3">
    <source>
        <dbReference type="ARBA" id="ARBA00023136"/>
    </source>
</evidence>
<dbReference type="SMART" id="SM00283">
    <property type="entry name" value="MA"/>
    <property type="match status" value="1"/>
</dbReference>
<dbReference type="GO" id="GO:0006935">
    <property type="term" value="P:chemotaxis"/>
    <property type="evidence" value="ECO:0007669"/>
    <property type="project" value="InterPro"/>
</dbReference>
<dbReference type="InterPro" id="IPR004089">
    <property type="entry name" value="MCPsignal_dom"/>
</dbReference>
<evidence type="ECO:0000256" key="4">
    <source>
        <dbReference type="ARBA" id="ARBA00023224"/>
    </source>
</evidence>
<evidence type="ECO:0000313" key="11">
    <source>
        <dbReference type="Proteomes" id="UP000050482"/>
    </source>
</evidence>
<feature type="domain" description="HAMP" evidence="9">
    <location>
        <begin position="214"/>
        <end position="266"/>
    </location>
</feature>
<keyword evidence="7" id="KW-0812">Transmembrane</keyword>
<organism evidence="10 11">
    <name type="scientific">Alicyclobacillus ferrooxydans</name>
    <dbReference type="NCBI Taxonomy" id="471514"/>
    <lineage>
        <taxon>Bacteria</taxon>
        <taxon>Bacillati</taxon>
        <taxon>Bacillota</taxon>
        <taxon>Bacilli</taxon>
        <taxon>Bacillales</taxon>
        <taxon>Alicyclobacillaceae</taxon>
        <taxon>Alicyclobacillus</taxon>
    </lineage>
</organism>
<gene>
    <name evidence="10" type="ORF">AN477_06820</name>
</gene>
<keyword evidence="11" id="KW-1185">Reference proteome</keyword>
<accession>A0A0P9D4E4</accession>
<dbReference type="GO" id="GO:0007165">
    <property type="term" value="P:signal transduction"/>
    <property type="evidence" value="ECO:0007669"/>
    <property type="project" value="UniProtKB-KW"/>
</dbReference>
<keyword evidence="2" id="KW-1003">Cell membrane</keyword>
<dbReference type="GO" id="GO:0005886">
    <property type="term" value="C:plasma membrane"/>
    <property type="evidence" value="ECO:0007669"/>
    <property type="project" value="UniProtKB-SubCell"/>
</dbReference>
<sequence>MASETSSKGFGIRFTVKGKILFMNILIVIIMIVTSTYSIVSSRSIDHKYSSMLQEEDTVLSNSKTIQYDASQEVSLLRDYLLVDGQNDMTEIQQYNTDIKNLVASTSPLITDQKIKASFQTVLNEQSKFYAGTETVTLISDQALALQNAQQQNLFQIATTIDSELKSANQAIRTSLEQKSEAQTTASAHTSLFMILATVFAVIVALILGFYQSVQISRPLMRLVSLMQQVAIGDLRKRADVKSRDEIGLLGQAVNDMIGGLKRIMSGVKSAADSVSAASEEISAATEQVASGSTSQAESAETVNDLFKELSSAIHTVAKNAEEASALSSKTTDVTRQGQTVVNTAVTGMNKVSNQIAKLAEDSNRVGEIVSVIDDIAEQTNLLALNAAIEAARAGDQGRGFAVVADEVRKLAERSGEATKQITTIIKTMQANTQASVLAVNEGVSSTQQSGQAFEEISSMVTSSSDKVAEIAAASEQQAAQASEVMSAVESIAAAAQQAAASSEETASATQSLAQLAEELHGYVSQIKLD</sequence>
<evidence type="ECO:0000259" key="9">
    <source>
        <dbReference type="PROSITE" id="PS50885"/>
    </source>
</evidence>
<keyword evidence="3 7" id="KW-0472">Membrane</keyword>
<keyword evidence="4 6" id="KW-0807">Transducer</keyword>
<dbReference type="AlphaFoldDB" id="A0A0P9D4E4"/>
<dbReference type="RefSeq" id="WP_054968428.1">
    <property type="nucleotide sequence ID" value="NZ_LJCO01000033.1"/>
</dbReference>
<dbReference type="PROSITE" id="PS50885">
    <property type="entry name" value="HAMP"/>
    <property type="match status" value="1"/>
</dbReference>
<dbReference type="Pfam" id="PF00015">
    <property type="entry name" value="MCPsignal"/>
    <property type="match status" value="1"/>
</dbReference>
<comment type="subcellular location">
    <subcellularLocation>
        <location evidence="1">Cell membrane</location>
    </subcellularLocation>
</comment>
<dbReference type="CDD" id="cd06225">
    <property type="entry name" value="HAMP"/>
    <property type="match status" value="1"/>
</dbReference>
<keyword evidence="7" id="KW-1133">Transmembrane helix</keyword>
<name>A0A0P9D4E4_9BACL</name>
<dbReference type="InterPro" id="IPR003660">
    <property type="entry name" value="HAMP_dom"/>
</dbReference>
<evidence type="ECO:0000256" key="2">
    <source>
        <dbReference type="ARBA" id="ARBA00022475"/>
    </source>
</evidence>
<evidence type="ECO:0008006" key="12">
    <source>
        <dbReference type="Google" id="ProtNLM"/>
    </source>
</evidence>
<dbReference type="STRING" id="471514.AN477_06820"/>
<dbReference type="InterPro" id="IPR004090">
    <property type="entry name" value="Chemotax_Me-accpt_rcpt"/>
</dbReference>
<dbReference type="SMART" id="SM00304">
    <property type="entry name" value="HAMP"/>
    <property type="match status" value="1"/>
</dbReference>
<feature type="transmembrane region" description="Helical" evidence="7">
    <location>
        <begin position="20"/>
        <end position="40"/>
    </location>
</feature>
<dbReference type="PANTHER" id="PTHR32089:SF112">
    <property type="entry name" value="LYSOZYME-LIKE PROTEIN-RELATED"/>
    <property type="match status" value="1"/>
</dbReference>
<evidence type="ECO:0000256" key="6">
    <source>
        <dbReference type="PROSITE-ProRule" id="PRU00284"/>
    </source>
</evidence>